<dbReference type="PANTHER" id="PTHR15001">
    <property type="entry name" value="BETA-DEFENSIN 123-RELATED"/>
    <property type="match status" value="1"/>
</dbReference>
<dbReference type="Proteomes" id="UP000694542">
    <property type="component" value="Chromosome 24"/>
</dbReference>
<dbReference type="Ensembl" id="ENSCAFT00040039117.1">
    <property type="protein sequence ID" value="ENSCAFP00040034110.1"/>
    <property type="gene ID" value="ENSCAFG00040021104.1"/>
</dbReference>
<protein>
    <recommendedName>
        <fullName evidence="9">Beta-defensin</fullName>
    </recommendedName>
</protein>
<comment type="similarity">
    <text evidence="2 9">Belongs to the beta-defensin family.</text>
</comment>
<feature type="transmembrane region" description="Helical" evidence="10">
    <location>
        <begin position="68"/>
        <end position="87"/>
    </location>
</feature>
<reference evidence="12" key="2">
    <citation type="submission" date="2019-03" db="EMBL/GenBank/DDBJ databases">
        <authorList>
            <person name="Warren W.C."/>
            <person name="Johnson G.S."/>
        </authorList>
    </citation>
    <scope>NUCLEOTIDE SEQUENCE [LARGE SCALE GENOMIC DNA]</scope>
    <source>
        <strain evidence="12">Basenji</strain>
    </source>
</reference>
<keyword evidence="7 9" id="KW-0044">Antibiotic</keyword>
<feature type="domain" description="Beta-defensin" evidence="11">
    <location>
        <begin position="90"/>
        <end position="119"/>
    </location>
</feature>
<sequence length="171" mass="19428">MLNQCTSQQTDVLHGLALTYLSVSVQFSAPALSPTPERPIKLEIRFELHQVFWTPGSTGFCFPRTMRLLFLTFAILVFLPQVIPAYGGKKCWHKSGYCRKTCKADEVIKTACQHYQVCCVPAQKFPITSPTHIYNFLFDITDTMVTSLTTPSFEISTMNKENEKFDSELET</sequence>
<reference evidence="12" key="3">
    <citation type="submission" date="2025-05" db="UniProtKB">
        <authorList>
            <consortium name="Ensembl"/>
        </authorList>
    </citation>
    <scope>IDENTIFICATION</scope>
</reference>
<keyword evidence="6 9" id="KW-0211">Defensin</keyword>
<evidence type="ECO:0000256" key="9">
    <source>
        <dbReference type="RuleBase" id="RU231113"/>
    </source>
</evidence>
<dbReference type="GO" id="GO:0005576">
    <property type="term" value="C:extracellular region"/>
    <property type="evidence" value="ECO:0007669"/>
    <property type="project" value="UniProtKB-SubCell"/>
</dbReference>
<keyword evidence="10" id="KW-0472">Membrane</keyword>
<evidence type="ECO:0000256" key="2">
    <source>
        <dbReference type="ARBA" id="ARBA00007371"/>
    </source>
</evidence>
<evidence type="ECO:0000259" key="11">
    <source>
        <dbReference type="Pfam" id="PF13841"/>
    </source>
</evidence>
<evidence type="ECO:0000256" key="3">
    <source>
        <dbReference type="ARBA" id="ARBA00022525"/>
    </source>
</evidence>
<evidence type="ECO:0000256" key="1">
    <source>
        <dbReference type="ARBA" id="ARBA00004613"/>
    </source>
</evidence>
<reference evidence="13" key="1">
    <citation type="submission" date="2018-10" db="EMBL/GenBank/DDBJ databases">
        <title>De novo assembly of a Great Dane genome.</title>
        <authorList>
            <person name="Kidd J.M."/>
            <person name="Pendleton A.L."/>
            <person name="Shen F."/>
            <person name="Emery S."/>
        </authorList>
    </citation>
    <scope>NUCLEOTIDE SEQUENCE [LARGE SCALE GENOMIC DNA]</scope>
    <source>
        <strain evidence="13">Great Dane</strain>
    </source>
</reference>
<keyword evidence="8" id="KW-1015">Disulfide bond</keyword>
<accession>A0A8C0MPY0</accession>
<evidence type="ECO:0000256" key="7">
    <source>
        <dbReference type="ARBA" id="ARBA00023022"/>
    </source>
</evidence>
<dbReference type="Pfam" id="PF13841">
    <property type="entry name" value="Defensin_beta_2"/>
    <property type="match status" value="1"/>
</dbReference>
<dbReference type="GO" id="GO:0045087">
    <property type="term" value="P:innate immune response"/>
    <property type="evidence" value="ECO:0007669"/>
    <property type="project" value="InterPro"/>
</dbReference>
<dbReference type="Proteomes" id="UP000694429">
    <property type="component" value="Chromosome 24"/>
</dbReference>
<proteinExistence type="inferred from homology"/>
<keyword evidence="10" id="KW-1133">Transmembrane helix</keyword>
<comment type="subcellular location">
    <subcellularLocation>
        <location evidence="1 9">Secreted</location>
    </subcellularLocation>
</comment>
<dbReference type="InterPro" id="IPR050544">
    <property type="entry name" value="Beta-defensin"/>
</dbReference>
<evidence type="ECO:0000256" key="10">
    <source>
        <dbReference type="SAM" id="Phobius"/>
    </source>
</evidence>
<dbReference type="Gene3D" id="3.10.360.10">
    <property type="entry name" value="Antimicrobial Peptide, Beta-defensin 2, Chain A"/>
    <property type="match status" value="1"/>
</dbReference>
<name>A0A8C0MPY0_CANLF</name>
<organism evidence="12 14">
    <name type="scientific">Canis lupus familiaris</name>
    <name type="common">Dog</name>
    <name type="synonym">Canis familiaris</name>
    <dbReference type="NCBI Taxonomy" id="9615"/>
    <lineage>
        <taxon>Eukaryota</taxon>
        <taxon>Metazoa</taxon>
        <taxon>Chordata</taxon>
        <taxon>Craniata</taxon>
        <taxon>Vertebrata</taxon>
        <taxon>Euteleostomi</taxon>
        <taxon>Mammalia</taxon>
        <taxon>Eutheria</taxon>
        <taxon>Laurasiatheria</taxon>
        <taxon>Carnivora</taxon>
        <taxon>Caniformia</taxon>
        <taxon>Canidae</taxon>
        <taxon>Canis</taxon>
    </lineage>
</organism>
<keyword evidence="5" id="KW-0732">Signal</keyword>
<keyword evidence="4 9" id="KW-0929">Antimicrobial</keyword>
<evidence type="ECO:0000256" key="6">
    <source>
        <dbReference type="ARBA" id="ARBA00022940"/>
    </source>
</evidence>
<dbReference type="PANTHER" id="PTHR15001:SF7">
    <property type="entry name" value="DEFENSIN BETA 118"/>
    <property type="match status" value="1"/>
</dbReference>
<comment type="function">
    <text evidence="9">Has antibacterial activity.</text>
</comment>
<evidence type="ECO:0000256" key="5">
    <source>
        <dbReference type="ARBA" id="ARBA00022729"/>
    </source>
</evidence>
<keyword evidence="10" id="KW-0812">Transmembrane</keyword>
<dbReference type="Ensembl" id="ENSCAFT00030015025.1">
    <property type="protein sequence ID" value="ENSCAFP00030013099.1"/>
    <property type="gene ID" value="ENSCAFG00030008197.1"/>
</dbReference>
<evidence type="ECO:0000313" key="12">
    <source>
        <dbReference type="Ensembl" id="ENSCAFP00030013099.1"/>
    </source>
</evidence>
<dbReference type="GO" id="GO:0042742">
    <property type="term" value="P:defense response to bacterium"/>
    <property type="evidence" value="ECO:0007669"/>
    <property type="project" value="UniProtKB-UniRule"/>
</dbReference>
<dbReference type="InterPro" id="IPR025933">
    <property type="entry name" value="Beta_defensin_dom"/>
</dbReference>
<evidence type="ECO:0000313" key="14">
    <source>
        <dbReference type="Proteomes" id="UP000694429"/>
    </source>
</evidence>
<evidence type="ECO:0000313" key="13">
    <source>
        <dbReference type="Ensembl" id="ENSCAFP00040034110.1"/>
    </source>
</evidence>
<dbReference type="AlphaFoldDB" id="A0A8C0MPY0"/>
<keyword evidence="3 9" id="KW-0964">Secreted</keyword>
<evidence type="ECO:0000256" key="8">
    <source>
        <dbReference type="ARBA" id="ARBA00023157"/>
    </source>
</evidence>
<evidence type="ECO:0000256" key="4">
    <source>
        <dbReference type="ARBA" id="ARBA00022529"/>
    </source>
</evidence>